<keyword evidence="4" id="KW-1185">Reference proteome</keyword>
<dbReference type="PANTHER" id="PTHR36223">
    <property type="entry name" value="BETA-LACTAMASE-TYPE TRANSPEPTIDASE FOLD DOMAIN CONTAINING PROTEIN"/>
    <property type="match status" value="1"/>
</dbReference>
<protein>
    <recommendedName>
        <fullName evidence="2">DUF7918 domain-containing protein</fullName>
    </recommendedName>
</protein>
<feature type="compositionally biased region" description="Acidic residues" evidence="1">
    <location>
        <begin position="269"/>
        <end position="280"/>
    </location>
</feature>
<organism evidence="3 4">
    <name type="scientific">Thanatephorus cucumeris (strain AG1-IB / isolate 7/3/14)</name>
    <name type="common">Lettuce bottom rot fungus</name>
    <name type="synonym">Rhizoctonia solani</name>
    <dbReference type="NCBI Taxonomy" id="1108050"/>
    <lineage>
        <taxon>Eukaryota</taxon>
        <taxon>Fungi</taxon>
        <taxon>Dikarya</taxon>
        <taxon>Basidiomycota</taxon>
        <taxon>Agaricomycotina</taxon>
        <taxon>Agaricomycetes</taxon>
        <taxon>Cantharellales</taxon>
        <taxon>Ceratobasidiaceae</taxon>
        <taxon>Rhizoctonia</taxon>
        <taxon>Rhizoctonia solani AG-1</taxon>
    </lineage>
</organism>
<proteinExistence type="predicted"/>
<dbReference type="PANTHER" id="PTHR36223:SF1">
    <property type="entry name" value="TRANSCRIPTION ELONGATION FACTOR EAF N-TERMINAL DOMAIN-CONTAINING PROTEIN"/>
    <property type="match status" value="1"/>
</dbReference>
<dbReference type="Pfam" id="PF25534">
    <property type="entry name" value="DUF7918"/>
    <property type="match status" value="1"/>
</dbReference>
<dbReference type="EMBL" id="LN679106">
    <property type="protein sequence ID" value="CEL62575.1"/>
    <property type="molecule type" value="Genomic_DNA"/>
</dbReference>
<evidence type="ECO:0000259" key="2">
    <source>
        <dbReference type="Pfam" id="PF25534"/>
    </source>
</evidence>
<reference evidence="3 4" key="1">
    <citation type="submission" date="2014-11" db="EMBL/GenBank/DDBJ databases">
        <authorList>
            <person name="Wibberg Daniel"/>
        </authorList>
    </citation>
    <scope>NUCLEOTIDE SEQUENCE [LARGE SCALE GENOMIC DNA]</scope>
    <source>
        <strain evidence="3">Rhizoctonia solani AG1-IB 7/3/14</strain>
    </source>
</reference>
<dbReference type="Proteomes" id="UP000059188">
    <property type="component" value="Unassembled WGS sequence"/>
</dbReference>
<feature type="region of interest" description="Disordered" evidence="1">
    <location>
        <begin position="221"/>
        <end position="281"/>
    </location>
</feature>
<name>A0A0B7FY07_THACB</name>
<evidence type="ECO:0000256" key="1">
    <source>
        <dbReference type="SAM" id="MobiDB-lite"/>
    </source>
</evidence>
<dbReference type="OrthoDB" id="3364132at2759"/>
<sequence length="302" mass="33747">MIYEDLSVSITNPQGDPLEEFQQSVSGENSVECWIPSKEGDGFQIHWQPIRNFKPRLGLHCSIKLDGKKVSSGGLKPSSISRGIPGVKVGMTVAKGLKRYYVFGSHTLTDRDDLAQPDEPGRELMGTIQITLSWTKYGKKRRRYEPYRNPEEPGFVHERAVKKGHLGSATLGSAVLKNHHSGYVRDREDAGLPKVVFLFRYGPRDWLEAKDIIIVDRYPTTQDSKPKSTRRGIKKEREDTTATSIVRPPKPDPSVTRRGQSGGHPNEVIDVDALDSDNDSDVVVLNDPVESKVFPSEVKIES</sequence>
<dbReference type="STRING" id="1108050.A0A0B7FY07"/>
<dbReference type="AlphaFoldDB" id="A0A0B7FY07"/>
<evidence type="ECO:0000313" key="3">
    <source>
        <dbReference type="EMBL" id="CEL62575.1"/>
    </source>
</evidence>
<accession>A0A0B7FY07</accession>
<evidence type="ECO:0000313" key="4">
    <source>
        <dbReference type="Proteomes" id="UP000059188"/>
    </source>
</evidence>
<dbReference type="InterPro" id="IPR057678">
    <property type="entry name" value="DUF7918"/>
</dbReference>
<feature type="domain" description="DUF7918" evidence="2">
    <location>
        <begin position="14"/>
        <end position="213"/>
    </location>
</feature>
<gene>
    <name evidence="3" type="ORF">RSOLAG1IB_04931</name>
</gene>